<dbReference type="Proteomes" id="UP000054248">
    <property type="component" value="Unassembled WGS sequence"/>
</dbReference>
<dbReference type="SUPFAM" id="SSF46565">
    <property type="entry name" value="Chaperone J-domain"/>
    <property type="match status" value="1"/>
</dbReference>
<dbReference type="OrthoDB" id="442087at2759"/>
<feature type="compositionally biased region" description="Low complexity" evidence="1">
    <location>
        <begin position="545"/>
        <end position="558"/>
    </location>
</feature>
<dbReference type="InterPro" id="IPR018253">
    <property type="entry name" value="DnaJ_domain_CS"/>
</dbReference>
<evidence type="ECO:0000313" key="4">
    <source>
        <dbReference type="Proteomes" id="UP000054248"/>
    </source>
</evidence>
<dbReference type="Gene3D" id="1.10.287.110">
    <property type="entry name" value="DnaJ domain"/>
    <property type="match status" value="1"/>
</dbReference>
<dbReference type="PANTHER" id="PTHR43096:SF10">
    <property type="entry name" value="CHAPERONE PROTEIN DNAJ A6, CHLOROPLASTIC"/>
    <property type="match status" value="1"/>
</dbReference>
<feature type="compositionally biased region" description="Basic and acidic residues" evidence="1">
    <location>
        <begin position="447"/>
        <end position="462"/>
    </location>
</feature>
<organism evidence="3 4">
    <name type="scientific">Tulasnella calospora MUT 4182</name>
    <dbReference type="NCBI Taxonomy" id="1051891"/>
    <lineage>
        <taxon>Eukaryota</taxon>
        <taxon>Fungi</taxon>
        <taxon>Dikarya</taxon>
        <taxon>Basidiomycota</taxon>
        <taxon>Agaricomycotina</taxon>
        <taxon>Agaricomycetes</taxon>
        <taxon>Cantharellales</taxon>
        <taxon>Tulasnellaceae</taxon>
        <taxon>Tulasnella</taxon>
    </lineage>
</organism>
<dbReference type="GO" id="GO:0042026">
    <property type="term" value="P:protein refolding"/>
    <property type="evidence" value="ECO:0007669"/>
    <property type="project" value="TreeGrafter"/>
</dbReference>
<feature type="compositionally biased region" description="Low complexity" evidence="1">
    <location>
        <begin position="572"/>
        <end position="587"/>
    </location>
</feature>
<dbReference type="PANTHER" id="PTHR43096">
    <property type="entry name" value="DNAJ HOMOLOG 1, MITOCHONDRIAL-RELATED"/>
    <property type="match status" value="1"/>
</dbReference>
<feature type="compositionally biased region" description="Polar residues" evidence="1">
    <location>
        <begin position="503"/>
        <end position="526"/>
    </location>
</feature>
<dbReference type="InterPro" id="IPR001623">
    <property type="entry name" value="DnaJ_domain"/>
</dbReference>
<proteinExistence type="predicted"/>
<dbReference type="GO" id="GO:0051082">
    <property type="term" value="F:unfolded protein binding"/>
    <property type="evidence" value="ECO:0007669"/>
    <property type="project" value="TreeGrafter"/>
</dbReference>
<protein>
    <recommendedName>
        <fullName evidence="2">J domain-containing protein</fullName>
    </recommendedName>
</protein>
<reference evidence="3 4" key="1">
    <citation type="submission" date="2014-04" db="EMBL/GenBank/DDBJ databases">
        <authorList>
            <consortium name="DOE Joint Genome Institute"/>
            <person name="Kuo A."/>
            <person name="Girlanda M."/>
            <person name="Perotto S."/>
            <person name="Kohler A."/>
            <person name="Nagy L.G."/>
            <person name="Floudas D."/>
            <person name="Copeland A."/>
            <person name="Barry K.W."/>
            <person name="Cichocki N."/>
            <person name="Veneault-Fourrey C."/>
            <person name="LaButti K."/>
            <person name="Lindquist E.A."/>
            <person name="Lipzen A."/>
            <person name="Lundell T."/>
            <person name="Morin E."/>
            <person name="Murat C."/>
            <person name="Sun H."/>
            <person name="Tunlid A."/>
            <person name="Henrissat B."/>
            <person name="Grigoriev I.V."/>
            <person name="Hibbett D.S."/>
            <person name="Martin F."/>
            <person name="Nordberg H.P."/>
            <person name="Cantor M.N."/>
            <person name="Hua S.X."/>
        </authorList>
    </citation>
    <scope>NUCLEOTIDE SEQUENCE [LARGE SCALE GENOMIC DNA]</scope>
    <source>
        <strain evidence="3 4">MUT 4182</strain>
    </source>
</reference>
<dbReference type="SMART" id="SM00271">
    <property type="entry name" value="DnaJ"/>
    <property type="match status" value="1"/>
</dbReference>
<feature type="compositionally biased region" description="Low complexity" evidence="1">
    <location>
        <begin position="698"/>
        <end position="711"/>
    </location>
</feature>
<dbReference type="PROSITE" id="PS00636">
    <property type="entry name" value="DNAJ_1"/>
    <property type="match status" value="1"/>
</dbReference>
<dbReference type="CDD" id="cd06257">
    <property type="entry name" value="DnaJ"/>
    <property type="match status" value="1"/>
</dbReference>
<dbReference type="InterPro" id="IPR036869">
    <property type="entry name" value="J_dom_sf"/>
</dbReference>
<evidence type="ECO:0000256" key="1">
    <source>
        <dbReference type="SAM" id="MobiDB-lite"/>
    </source>
</evidence>
<dbReference type="GO" id="GO:0005737">
    <property type="term" value="C:cytoplasm"/>
    <property type="evidence" value="ECO:0007669"/>
    <property type="project" value="TreeGrafter"/>
</dbReference>
<dbReference type="AlphaFoldDB" id="A0A0C3QH91"/>
<feature type="region of interest" description="Disordered" evidence="1">
    <location>
        <begin position="69"/>
        <end position="104"/>
    </location>
</feature>
<evidence type="ECO:0000259" key="2">
    <source>
        <dbReference type="PROSITE" id="PS50076"/>
    </source>
</evidence>
<dbReference type="PROSITE" id="PS50076">
    <property type="entry name" value="DNAJ_2"/>
    <property type="match status" value="1"/>
</dbReference>
<accession>A0A0C3QH91</accession>
<dbReference type="STRING" id="1051891.A0A0C3QH91"/>
<feature type="domain" description="J" evidence="2">
    <location>
        <begin position="3"/>
        <end position="70"/>
    </location>
</feature>
<feature type="region of interest" description="Disordered" evidence="1">
    <location>
        <begin position="185"/>
        <end position="222"/>
    </location>
</feature>
<feature type="compositionally biased region" description="Basic and acidic residues" evidence="1">
    <location>
        <begin position="362"/>
        <end position="388"/>
    </location>
</feature>
<dbReference type="EMBL" id="KN823034">
    <property type="protein sequence ID" value="KIO25856.1"/>
    <property type="molecule type" value="Genomic_DNA"/>
</dbReference>
<feature type="region of interest" description="Disordered" evidence="1">
    <location>
        <begin position="268"/>
        <end position="711"/>
    </location>
</feature>
<feature type="compositionally biased region" description="Low complexity" evidence="1">
    <location>
        <begin position="435"/>
        <end position="446"/>
    </location>
</feature>
<name>A0A0C3QH91_9AGAM</name>
<feature type="compositionally biased region" description="Polar residues" evidence="1">
    <location>
        <begin position="203"/>
        <end position="214"/>
    </location>
</feature>
<keyword evidence="4" id="KW-1185">Reference proteome</keyword>
<dbReference type="Pfam" id="PF00226">
    <property type="entry name" value="DnaJ"/>
    <property type="match status" value="1"/>
</dbReference>
<sequence>MADFYAVLGVPKTATKDDIKKAYRKAALKTHPDRVPQDQKKAAEDSFRAVNAAYEILADDKNKALYDKHGVWPPPATSNSTSYKPRQPEYKPFGSSSQPPPPFFDDGGATFQGFVFTDPFTLFNMMFGTEFVQPHVPFHAAYPHSRPVRTPAPMFDAQYMQAQPMFQQQFQSFAQAGGATASYTQSTATGTSTAPTSSTTTTPRSVRSDTTASPKDNEDRGWIKESKVTKVTPQGTRETTVKKTTADGTVYITRVAGDGSIRHWISINGVEKPTDRGAPEIAPGTRVPLSQTQPQVPPSQPRPAAYAAAPQQQPPSSSRHAPSASQPVNSAYDAQAAYSRAYPQQAPSSGSDPLRRSASRAGHHERSASRAGHHERSASRAGHHERPPSRAAQTERVYRATSPPPVPPKENKATPTPSPTGSYPFAYPQAPPAAAPQRAKSPSPRQEAGRAAEREKEKDLRRNHTVPSHVLSAQQAAPMPRPQSPHFYRTRTETPTPSPTKPNAPSSSATQQQRPRYDSVTGQGTRLTEEPVSYVFSDSEAARVRTTSSYRPSRSSNTVPVPAPQPMTQGVPMAAPGASAPRRSSSRYGHGHSQSMQAPSAPTRHHSVPAAQPVPMPITNELGLGFVPPPSSGLGSGRNSGASISPNPPLGHQSRNPSFEEIVYPYPTQQKSSSRSHQQAYGNPLPNPPASYREPWTAEAQQQARYRQAAA</sequence>
<feature type="compositionally biased region" description="Polar residues" evidence="1">
    <location>
        <begin position="667"/>
        <end position="681"/>
    </location>
</feature>
<evidence type="ECO:0000313" key="3">
    <source>
        <dbReference type="EMBL" id="KIO25856.1"/>
    </source>
</evidence>
<dbReference type="PRINTS" id="PR00625">
    <property type="entry name" value="JDOMAIN"/>
</dbReference>
<dbReference type="HOGENOM" id="CLU_388407_0_0_1"/>
<feature type="compositionally biased region" description="Low complexity" evidence="1">
    <location>
        <begin position="302"/>
        <end position="327"/>
    </location>
</feature>
<feature type="compositionally biased region" description="Low complexity" evidence="1">
    <location>
        <begin position="185"/>
        <end position="202"/>
    </location>
</feature>
<gene>
    <name evidence="3" type="ORF">M407DRAFT_24812</name>
</gene>
<reference evidence="4" key="2">
    <citation type="submission" date="2015-01" db="EMBL/GenBank/DDBJ databases">
        <title>Evolutionary Origins and Diversification of the Mycorrhizal Mutualists.</title>
        <authorList>
            <consortium name="DOE Joint Genome Institute"/>
            <consortium name="Mycorrhizal Genomics Consortium"/>
            <person name="Kohler A."/>
            <person name="Kuo A."/>
            <person name="Nagy L.G."/>
            <person name="Floudas D."/>
            <person name="Copeland A."/>
            <person name="Barry K.W."/>
            <person name="Cichocki N."/>
            <person name="Veneault-Fourrey C."/>
            <person name="LaButti K."/>
            <person name="Lindquist E.A."/>
            <person name="Lipzen A."/>
            <person name="Lundell T."/>
            <person name="Morin E."/>
            <person name="Murat C."/>
            <person name="Riley R."/>
            <person name="Ohm R."/>
            <person name="Sun H."/>
            <person name="Tunlid A."/>
            <person name="Henrissat B."/>
            <person name="Grigoriev I.V."/>
            <person name="Hibbett D.S."/>
            <person name="Martin F."/>
        </authorList>
    </citation>
    <scope>NUCLEOTIDE SEQUENCE [LARGE SCALE GENOMIC DNA]</scope>
    <source>
        <strain evidence="4">MUT 4182</strain>
    </source>
</reference>